<dbReference type="RefSeq" id="WP_143950616.1">
    <property type="nucleotide sequence ID" value="NZ_BAABMB010000003.1"/>
</dbReference>
<dbReference type="CDD" id="cd08551">
    <property type="entry name" value="Fe-ADH"/>
    <property type="match status" value="1"/>
</dbReference>
<comment type="caution">
    <text evidence="5">The sequence shown here is derived from an EMBL/GenBank/DDBJ whole genome shotgun (WGS) entry which is preliminary data.</text>
</comment>
<sequence length="392" mass="40344">MTTSAFSLPQEPFVQRSPASRLVMGRGVVGALAGELTTLGVSRPMVLAGARTRQSSLFASVAQALGSVPWVDTAAVPSHSRVDLVESLTVEARARDVDGFVSVGGGSAVDTAKAIAILLAEGGRLADHAVHFTPPATLRAPSLRAPKLPIVAIPSTASGAEVTGSVGIRDASGAKLILSDPQVAARLVLLDAHAGLQVSASVLCSTAMNALAHGIEGLYSRERTPMAETHALESLARLAQAIPAVSHNHQDENARAQLLYAAHLAGLVLVNARTCLHHALCHVIGSVTGAAHGEANAVMLPHCVAFNAEAAAAPLARAAQAVGAPGGPEALVGFIRALQTMARVPRRLRDIGVPHAALDTIAHKAMHERGLHYNPRPVTGSSDVLALLEAAY</sequence>
<organism evidence="5 6">
    <name type="scientific">Verticiella sediminum</name>
    <dbReference type="NCBI Taxonomy" id="1247510"/>
    <lineage>
        <taxon>Bacteria</taxon>
        <taxon>Pseudomonadati</taxon>
        <taxon>Pseudomonadota</taxon>
        <taxon>Betaproteobacteria</taxon>
        <taxon>Burkholderiales</taxon>
        <taxon>Alcaligenaceae</taxon>
        <taxon>Verticiella</taxon>
    </lineage>
</organism>
<dbReference type="SUPFAM" id="SSF56796">
    <property type="entry name" value="Dehydroquinate synthase-like"/>
    <property type="match status" value="1"/>
</dbReference>
<dbReference type="Pfam" id="PF00465">
    <property type="entry name" value="Fe-ADH"/>
    <property type="match status" value="1"/>
</dbReference>
<reference evidence="5 6" key="1">
    <citation type="submission" date="2019-07" db="EMBL/GenBank/DDBJ databases">
        <title>Qingshengfaniella alkalisoli gen. nov., sp. nov., isolated from saline soil.</title>
        <authorList>
            <person name="Xu L."/>
            <person name="Huang X.-X."/>
            <person name="Sun J.-Q."/>
        </authorList>
    </citation>
    <scope>NUCLEOTIDE SEQUENCE [LARGE SCALE GENOMIC DNA]</scope>
    <source>
        <strain evidence="5 6">DSM 27279</strain>
    </source>
</reference>
<comment type="similarity">
    <text evidence="1">Belongs to the iron-containing alcohol dehydrogenase family.</text>
</comment>
<dbReference type="EMBL" id="VLTJ01000039">
    <property type="protein sequence ID" value="TSH90699.1"/>
    <property type="molecule type" value="Genomic_DNA"/>
</dbReference>
<dbReference type="InterPro" id="IPR056798">
    <property type="entry name" value="ADH_Fe_C"/>
</dbReference>
<dbReference type="Proteomes" id="UP000318405">
    <property type="component" value="Unassembled WGS sequence"/>
</dbReference>
<evidence type="ECO:0000256" key="2">
    <source>
        <dbReference type="ARBA" id="ARBA00023002"/>
    </source>
</evidence>
<dbReference type="PANTHER" id="PTHR11496:SF102">
    <property type="entry name" value="ALCOHOL DEHYDROGENASE 4"/>
    <property type="match status" value="1"/>
</dbReference>
<dbReference type="AlphaFoldDB" id="A0A556ACU0"/>
<keyword evidence="2" id="KW-0560">Oxidoreductase</keyword>
<dbReference type="Gene3D" id="3.40.50.1970">
    <property type="match status" value="1"/>
</dbReference>
<dbReference type="Pfam" id="PF25137">
    <property type="entry name" value="ADH_Fe_C"/>
    <property type="match status" value="1"/>
</dbReference>
<feature type="domain" description="Fe-containing alcohol dehydrogenase-like C-terminal" evidence="4">
    <location>
        <begin position="205"/>
        <end position="392"/>
    </location>
</feature>
<dbReference type="OrthoDB" id="323926at2"/>
<evidence type="ECO:0000259" key="4">
    <source>
        <dbReference type="Pfam" id="PF25137"/>
    </source>
</evidence>
<dbReference type="Gene3D" id="1.20.1090.10">
    <property type="entry name" value="Dehydroquinate synthase-like - alpha domain"/>
    <property type="match status" value="1"/>
</dbReference>
<dbReference type="InterPro" id="IPR001670">
    <property type="entry name" value="ADH_Fe/GldA"/>
</dbReference>
<protein>
    <submittedName>
        <fullName evidence="5">Iron-containing alcohol dehydrogenase</fullName>
    </submittedName>
</protein>
<dbReference type="InterPro" id="IPR039697">
    <property type="entry name" value="Alcohol_dehydrogenase_Fe"/>
</dbReference>
<evidence type="ECO:0000259" key="3">
    <source>
        <dbReference type="Pfam" id="PF00465"/>
    </source>
</evidence>
<proteinExistence type="inferred from homology"/>
<feature type="domain" description="Alcohol dehydrogenase iron-type/glycerol dehydrogenase GldA" evidence="3">
    <location>
        <begin position="20"/>
        <end position="191"/>
    </location>
</feature>
<evidence type="ECO:0000313" key="5">
    <source>
        <dbReference type="EMBL" id="TSH90699.1"/>
    </source>
</evidence>
<name>A0A556ACU0_9BURK</name>
<evidence type="ECO:0000313" key="6">
    <source>
        <dbReference type="Proteomes" id="UP000318405"/>
    </source>
</evidence>
<dbReference type="GO" id="GO:0004022">
    <property type="term" value="F:alcohol dehydrogenase (NAD+) activity"/>
    <property type="evidence" value="ECO:0007669"/>
    <property type="project" value="TreeGrafter"/>
</dbReference>
<dbReference type="GO" id="GO:0046872">
    <property type="term" value="F:metal ion binding"/>
    <property type="evidence" value="ECO:0007669"/>
    <property type="project" value="InterPro"/>
</dbReference>
<keyword evidence="6" id="KW-1185">Reference proteome</keyword>
<accession>A0A556ACU0</accession>
<evidence type="ECO:0000256" key="1">
    <source>
        <dbReference type="ARBA" id="ARBA00007358"/>
    </source>
</evidence>
<gene>
    <name evidence="5" type="ORF">FOZ76_23210</name>
</gene>
<dbReference type="PANTHER" id="PTHR11496">
    <property type="entry name" value="ALCOHOL DEHYDROGENASE"/>
    <property type="match status" value="1"/>
</dbReference>